<reference evidence="3 4" key="1">
    <citation type="submission" date="2024-02" db="EMBL/GenBank/DDBJ databases">
        <title>High-quality chromosome-scale genome assembly of Pensacola bahiagrass (Paspalum notatum Flugge var. saurae).</title>
        <authorList>
            <person name="Vega J.M."/>
            <person name="Podio M."/>
            <person name="Orjuela J."/>
            <person name="Siena L.A."/>
            <person name="Pessino S.C."/>
            <person name="Combes M.C."/>
            <person name="Mariac C."/>
            <person name="Albertini E."/>
            <person name="Pupilli F."/>
            <person name="Ortiz J.P.A."/>
            <person name="Leblanc O."/>
        </authorList>
    </citation>
    <scope>NUCLEOTIDE SEQUENCE [LARGE SCALE GENOMIC DNA]</scope>
    <source>
        <strain evidence="3">R1</strain>
        <tissue evidence="3">Leaf</tissue>
    </source>
</reference>
<proteinExistence type="predicted"/>
<dbReference type="PANTHER" id="PTHR33116:SF87">
    <property type="entry name" value="OS01G0158850 PROTEIN"/>
    <property type="match status" value="1"/>
</dbReference>
<sequence length="494" mass="57659">MPGRNIIEGVVILHETIHELHTKKLNGVILKIDFDKAYDKGFCDKWCRWVEQFVTGGSVGIKINDDIGHYFQTKKVADMLSILIKRSKDDGQIRGKPNFKQYTDLFGCDIGSYPFRYLGIPTHHHKIRNADWSVIEERFKRKLSTWRAKHLSYWGRLVLLNSLLSSLPMFMMSFFEIPKCVLKRLDYYRSTFFWQGNNDKRKYRLAKWDILCRPKDQGGLGILDLQIQNKCLLSKWLFKLLNEKGTWETLLKNKYLSSKCLSQVQIKPSDSHFWKGILRVREDCLGYGTFNIKDGSQTRFWEDTWVGATSLKMQFSSLYSIVNYPHASVANTWCFFCSVYVPIFDEPDTPFSNKFIWKLKLSLKIKIFLWYVQQGVILTKDNLAKRNWSENQRCVSVIVMKQLSTSFLIATMLSLYGGSFMHMVGGWLMGTKKEERNLIFVGLPLLFGLFGVRATFRRAYWLRTWALLQRDDTRETVCSASKALEIIALDIFAK</sequence>
<dbReference type="InterPro" id="IPR026960">
    <property type="entry name" value="RVT-Znf"/>
</dbReference>
<evidence type="ECO:0000256" key="1">
    <source>
        <dbReference type="SAM" id="Phobius"/>
    </source>
</evidence>
<keyword evidence="1" id="KW-0472">Membrane</keyword>
<dbReference type="Pfam" id="PF13966">
    <property type="entry name" value="zf-RVT"/>
    <property type="match status" value="1"/>
</dbReference>
<evidence type="ECO:0000313" key="4">
    <source>
        <dbReference type="Proteomes" id="UP001341281"/>
    </source>
</evidence>
<accession>A0AAQ3UJ57</accession>
<dbReference type="PANTHER" id="PTHR33116">
    <property type="entry name" value="REVERSE TRANSCRIPTASE ZINC-BINDING DOMAIN-CONTAINING PROTEIN-RELATED-RELATED"/>
    <property type="match status" value="1"/>
</dbReference>
<evidence type="ECO:0000259" key="2">
    <source>
        <dbReference type="Pfam" id="PF13966"/>
    </source>
</evidence>
<feature type="non-terminal residue" evidence="3">
    <location>
        <position position="1"/>
    </location>
</feature>
<protein>
    <recommendedName>
        <fullName evidence="2">Reverse transcriptase zinc-binding domain-containing protein</fullName>
    </recommendedName>
</protein>
<feature type="transmembrane region" description="Helical" evidence="1">
    <location>
        <begin position="437"/>
        <end position="456"/>
    </location>
</feature>
<dbReference type="AlphaFoldDB" id="A0AAQ3UJ57"/>
<gene>
    <name evidence="3" type="ORF">U9M48_039194</name>
</gene>
<dbReference type="EMBL" id="CP144753">
    <property type="protein sequence ID" value="WVZ93194.1"/>
    <property type="molecule type" value="Genomic_DNA"/>
</dbReference>
<dbReference type="Proteomes" id="UP001341281">
    <property type="component" value="Chromosome 09"/>
</dbReference>
<organism evidence="3 4">
    <name type="scientific">Paspalum notatum var. saurae</name>
    <dbReference type="NCBI Taxonomy" id="547442"/>
    <lineage>
        <taxon>Eukaryota</taxon>
        <taxon>Viridiplantae</taxon>
        <taxon>Streptophyta</taxon>
        <taxon>Embryophyta</taxon>
        <taxon>Tracheophyta</taxon>
        <taxon>Spermatophyta</taxon>
        <taxon>Magnoliopsida</taxon>
        <taxon>Liliopsida</taxon>
        <taxon>Poales</taxon>
        <taxon>Poaceae</taxon>
        <taxon>PACMAD clade</taxon>
        <taxon>Panicoideae</taxon>
        <taxon>Andropogonodae</taxon>
        <taxon>Paspaleae</taxon>
        <taxon>Paspalinae</taxon>
        <taxon>Paspalum</taxon>
    </lineage>
</organism>
<keyword evidence="1" id="KW-1133">Transmembrane helix</keyword>
<keyword evidence="4" id="KW-1185">Reference proteome</keyword>
<feature type="domain" description="Reverse transcriptase zinc-binding" evidence="2">
    <location>
        <begin position="339"/>
        <end position="395"/>
    </location>
</feature>
<name>A0AAQ3UJ57_PASNO</name>
<keyword evidence="1" id="KW-0812">Transmembrane</keyword>
<evidence type="ECO:0000313" key="3">
    <source>
        <dbReference type="EMBL" id="WVZ93194.1"/>
    </source>
</evidence>